<evidence type="ECO:0000256" key="10">
    <source>
        <dbReference type="SAM" id="Phobius"/>
    </source>
</evidence>
<evidence type="ECO:0000256" key="7">
    <source>
        <dbReference type="ARBA" id="ARBA00022842"/>
    </source>
</evidence>
<evidence type="ECO:0000256" key="9">
    <source>
        <dbReference type="ARBA" id="ARBA00038112"/>
    </source>
</evidence>
<dbReference type="SMART" id="SM00484">
    <property type="entry name" value="XPGI"/>
    <property type="match status" value="1"/>
</dbReference>
<dbReference type="GO" id="GO:0000400">
    <property type="term" value="F:four-way junction DNA binding"/>
    <property type="evidence" value="ECO:0007669"/>
    <property type="project" value="TreeGrafter"/>
</dbReference>
<keyword evidence="10" id="KW-0472">Membrane</keyword>
<dbReference type="SUPFAM" id="SSF88723">
    <property type="entry name" value="PIN domain-like"/>
    <property type="match status" value="1"/>
</dbReference>
<comment type="cofactor">
    <cofactor evidence="1">
        <name>Mg(2+)</name>
        <dbReference type="ChEBI" id="CHEBI:18420"/>
    </cofactor>
</comment>
<gene>
    <name evidence="13" type="ORF">OS493_013632</name>
</gene>
<evidence type="ECO:0000256" key="11">
    <source>
        <dbReference type="SAM" id="SignalP"/>
    </source>
</evidence>
<evidence type="ECO:0000256" key="4">
    <source>
        <dbReference type="ARBA" id="ARBA00022759"/>
    </source>
</evidence>
<comment type="similarity">
    <text evidence="9">Belongs to the XPG/RAD2 endonuclease family. GEN subfamily.</text>
</comment>
<organism evidence="13 14">
    <name type="scientific">Desmophyllum pertusum</name>
    <dbReference type="NCBI Taxonomy" id="174260"/>
    <lineage>
        <taxon>Eukaryota</taxon>
        <taxon>Metazoa</taxon>
        <taxon>Cnidaria</taxon>
        <taxon>Anthozoa</taxon>
        <taxon>Hexacorallia</taxon>
        <taxon>Scleractinia</taxon>
        <taxon>Caryophylliina</taxon>
        <taxon>Caryophylliidae</taxon>
        <taxon>Desmophyllum</taxon>
    </lineage>
</organism>
<dbReference type="AlphaFoldDB" id="A0A9X0A2H4"/>
<dbReference type="InterPro" id="IPR006086">
    <property type="entry name" value="XPG-I_dom"/>
</dbReference>
<dbReference type="InterPro" id="IPR006084">
    <property type="entry name" value="XPG/Rad2"/>
</dbReference>
<feature type="chain" id="PRO_5040873472" description="XPG-I domain-containing protein" evidence="11">
    <location>
        <begin position="23"/>
        <end position="473"/>
    </location>
</feature>
<dbReference type="PANTHER" id="PTHR11081">
    <property type="entry name" value="FLAP ENDONUCLEASE FAMILY MEMBER"/>
    <property type="match status" value="1"/>
</dbReference>
<dbReference type="PRINTS" id="PR00853">
    <property type="entry name" value="XPGRADSUPER"/>
</dbReference>
<dbReference type="Pfam" id="PF00867">
    <property type="entry name" value="XPG_I"/>
    <property type="match status" value="1"/>
</dbReference>
<reference evidence="13" key="1">
    <citation type="submission" date="2023-01" db="EMBL/GenBank/DDBJ databases">
        <title>Genome assembly of the deep-sea coral Lophelia pertusa.</title>
        <authorList>
            <person name="Herrera S."/>
            <person name="Cordes E."/>
        </authorList>
    </citation>
    <scope>NUCLEOTIDE SEQUENCE</scope>
    <source>
        <strain evidence="13">USNM1676648</strain>
        <tissue evidence="13">Polyp</tissue>
    </source>
</reference>
<dbReference type="SMART" id="SM00279">
    <property type="entry name" value="HhH2"/>
    <property type="match status" value="1"/>
</dbReference>
<dbReference type="Gene3D" id="3.40.50.1010">
    <property type="entry name" value="5'-nuclease"/>
    <property type="match status" value="1"/>
</dbReference>
<feature type="domain" description="XPG-I" evidence="12">
    <location>
        <begin position="362"/>
        <end position="433"/>
    </location>
</feature>
<keyword evidence="6" id="KW-0378">Hydrolase</keyword>
<protein>
    <recommendedName>
        <fullName evidence="12">XPG-I domain-containing protein</fullName>
    </recommendedName>
</protein>
<evidence type="ECO:0000313" key="14">
    <source>
        <dbReference type="Proteomes" id="UP001163046"/>
    </source>
</evidence>
<feature type="transmembrane region" description="Helical" evidence="10">
    <location>
        <begin position="122"/>
        <end position="141"/>
    </location>
</feature>
<keyword evidence="10" id="KW-0812">Transmembrane</keyword>
<feature type="transmembrane region" description="Helical" evidence="10">
    <location>
        <begin position="62"/>
        <end position="85"/>
    </location>
</feature>
<name>A0A9X0A2H4_9CNID</name>
<keyword evidence="10" id="KW-1133">Transmembrane helix</keyword>
<proteinExistence type="inferred from homology"/>
<dbReference type="GO" id="GO:0017108">
    <property type="term" value="F:5'-flap endonuclease activity"/>
    <property type="evidence" value="ECO:0007669"/>
    <property type="project" value="TreeGrafter"/>
</dbReference>
<dbReference type="InterPro" id="IPR029060">
    <property type="entry name" value="PIN-like_dom_sf"/>
</dbReference>
<dbReference type="GO" id="GO:0008821">
    <property type="term" value="F:crossover junction DNA endonuclease activity"/>
    <property type="evidence" value="ECO:0007669"/>
    <property type="project" value="UniProtKB-ARBA"/>
</dbReference>
<keyword evidence="7" id="KW-0460">Magnesium</keyword>
<accession>A0A9X0A2H4</accession>
<dbReference type="Proteomes" id="UP001163046">
    <property type="component" value="Unassembled WGS sequence"/>
</dbReference>
<feature type="transmembrane region" description="Helical" evidence="10">
    <location>
        <begin position="278"/>
        <end position="299"/>
    </location>
</feature>
<evidence type="ECO:0000313" key="13">
    <source>
        <dbReference type="EMBL" id="KAJ7392253.1"/>
    </source>
</evidence>
<keyword evidence="11" id="KW-0732">Signal</keyword>
<evidence type="ECO:0000256" key="1">
    <source>
        <dbReference type="ARBA" id="ARBA00001946"/>
    </source>
</evidence>
<dbReference type="OrthoDB" id="5965014at2759"/>
<comment type="caution">
    <text evidence="13">The sequence shown here is derived from an EMBL/GenBank/DDBJ whole genome shotgun (WGS) entry which is preliminary data.</text>
</comment>
<keyword evidence="3" id="KW-0479">Metal-binding</keyword>
<keyword evidence="2" id="KW-0540">Nuclease</keyword>
<dbReference type="GO" id="GO:0046872">
    <property type="term" value="F:metal ion binding"/>
    <property type="evidence" value="ECO:0007669"/>
    <property type="project" value="UniProtKB-KW"/>
</dbReference>
<keyword evidence="4" id="KW-0255">Endonuclease</keyword>
<evidence type="ECO:0000256" key="3">
    <source>
        <dbReference type="ARBA" id="ARBA00022723"/>
    </source>
</evidence>
<evidence type="ECO:0000259" key="12">
    <source>
        <dbReference type="SMART" id="SM00484"/>
    </source>
</evidence>
<feature type="signal peptide" evidence="11">
    <location>
        <begin position="1"/>
        <end position="22"/>
    </location>
</feature>
<dbReference type="PANTHER" id="PTHR11081:SF70">
    <property type="entry name" value="FLAP ENDONUCLEASE GEN HOMOLOG 1"/>
    <property type="match status" value="1"/>
</dbReference>
<sequence length="473" mass="53258">MVFHLNCLLMWKFWKFVFLVSTYPLQKLCGINVFDDDIDSSFNAEPLDTEKRCGLCSKTCKAILLLLVFPVWAVTITTAFLLYVLPVTYVAFRIWKMLFRIEIESQCCQNIPSFVKITSFPILYILFIVFCMCVEAAYFMLGVTFTVNIMFLGSVAGFTIMGLLFYIDVYLPYIVLGSWVVMYMLRATNKYYAQFTLLRTIVFEECEKLDAETRTEASIRESFSGPVTADRRAPSLSSLPRHKSMNFLVIVDDYGVPSIPLDIFLASSHQLMPFKRIILAKLLKVIALGSYLVVIFLFVRSLMEFNAASTAVQGLALLLLGGLPLLAQSQGHNSEAEEIRARFYVKDFIKQYTKRAFAVLIKSFGVPCIESTGEAEALCAWLDLHQIVDGCITNDGDAFLYGARTVYKDLCISGKDASVQCYKIEEIETKLNLNRQKLVALGILLGCDYLPQGVAGVGKQKAMKLIKMSITTI</sequence>
<dbReference type="FunFam" id="1.10.150.20:FF:000030">
    <property type="entry name" value="Flap endonuclease GEN-like 1"/>
    <property type="match status" value="1"/>
</dbReference>
<dbReference type="EMBL" id="MU825402">
    <property type="protein sequence ID" value="KAJ7392253.1"/>
    <property type="molecule type" value="Genomic_DNA"/>
</dbReference>
<dbReference type="GO" id="GO:0006281">
    <property type="term" value="P:DNA repair"/>
    <property type="evidence" value="ECO:0007669"/>
    <property type="project" value="UniProtKB-KW"/>
</dbReference>
<evidence type="ECO:0000256" key="6">
    <source>
        <dbReference type="ARBA" id="ARBA00022801"/>
    </source>
</evidence>
<keyword evidence="14" id="KW-1185">Reference proteome</keyword>
<evidence type="ECO:0000256" key="8">
    <source>
        <dbReference type="ARBA" id="ARBA00023204"/>
    </source>
</evidence>
<evidence type="ECO:0000256" key="2">
    <source>
        <dbReference type="ARBA" id="ARBA00022722"/>
    </source>
</evidence>
<dbReference type="Gene3D" id="1.10.150.20">
    <property type="entry name" value="5' to 3' exonuclease, C-terminal subdomain"/>
    <property type="match status" value="1"/>
</dbReference>
<keyword evidence="8" id="KW-0234">DNA repair</keyword>
<dbReference type="InterPro" id="IPR008918">
    <property type="entry name" value="HhH2"/>
</dbReference>
<evidence type="ECO:0000256" key="5">
    <source>
        <dbReference type="ARBA" id="ARBA00022763"/>
    </source>
</evidence>
<keyword evidence="5" id="KW-0227">DNA damage</keyword>